<evidence type="ECO:0000256" key="1">
    <source>
        <dbReference type="SAM" id="MobiDB-lite"/>
    </source>
</evidence>
<feature type="region of interest" description="Disordered" evidence="1">
    <location>
        <begin position="53"/>
        <end position="97"/>
    </location>
</feature>
<accession>A0A9Q9EMX5</accession>
<feature type="compositionally biased region" description="Basic residues" evidence="1">
    <location>
        <begin position="74"/>
        <end position="97"/>
    </location>
</feature>
<evidence type="ECO:0000313" key="2">
    <source>
        <dbReference type="EMBL" id="USW56012.1"/>
    </source>
</evidence>
<name>A0A9Q9EMX5_9PEZI</name>
<keyword evidence="3" id="KW-1185">Reference proteome</keyword>
<proteinExistence type="predicted"/>
<evidence type="ECO:0000313" key="3">
    <source>
        <dbReference type="Proteomes" id="UP001056384"/>
    </source>
</evidence>
<dbReference type="AlphaFoldDB" id="A0A9Q9EMX5"/>
<dbReference type="EMBL" id="CP099425">
    <property type="protein sequence ID" value="USW56012.1"/>
    <property type="molecule type" value="Genomic_DNA"/>
</dbReference>
<protein>
    <submittedName>
        <fullName evidence="2">Uncharacterized protein</fullName>
    </submittedName>
</protein>
<reference evidence="2" key="1">
    <citation type="submission" date="2022-06" db="EMBL/GenBank/DDBJ databases">
        <title>Complete genome sequences of two strains of the flax pathogen Septoria linicola.</title>
        <authorList>
            <person name="Lapalu N."/>
            <person name="Simon A."/>
            <person name="Demenou B."/>
            <person name="Paumier D."/>
            <person name="Guillot M.-P."/>
            <person name="Gout L."/>
            <person name="Valade R."/>
        </authorList>
    </citation>
    <scope>NUCLEOTIDE SEQUENCE</scope>
    <source>
        <strain evidence="2">SE15195</strain>
    </source>
</reference>
<organism evidence="2 3">
    <name type="scientific">Septoria linicola</name>
    <dbReference type="NCBI Taxonomy" id="215465"/>
    <lineage>
        <taxon>Eukaryota</taxon>
        <taxon>Fungi</taxon>
        <taxon>Dikarya</taxon>
        <taxon>Ascomycota</taxon>
        <taxon>Pezizomycotina</taxon>
        <taxon>Dothideomycetes</taxon>
        <taxon>Dothideomycetidae</taxon>
        <taxon>Mycosphaerellales</taxon>
        <taxon>Mycosphaerellaceae</taxon>
        <taxon>Septoria</taxon>
    </lineage>
</organism>
<gene>
    <name evidence="2" type="ORF">Slin15195_G093310</name>
</gene>
<dbReference type="OrthoDB" id="3647423at2759"/>
<sequence length="97" mass="11058">MGSWTRVNGFAPIQVHQQQNSTSQAQQGGYYDSFLQSISNDIAYFLAKRRPQSKIQDTTPVRRLSLDDASDRINKRKSTKPPTTRAKHLKRRNSSPP</sequence>
<feature type="compositionally biased region" description="Basic and acidic residues" evidence="1">
    <location>
        <begin position="64"/>
        <end position="73"/>
    </location>
</feature>
<dbReference type="Proteomes" id="UP001056384">
    <property type="component" value="Chromosome 8"/>
</dbReference>